<evidence type="ECO:0000256" key="1">
    <source>
        <dbReference type="SAM" id="SignalP"/>
    </source>
</evidence>
<evidence type="ECO:0000313" key="3">
    <source>
        <dbReference type="Proteomes" id="UP000565441"/>
    </source>
</evidence>
<evidence type="ECO:0000313" key="2">
    <source>
        <dbReference type="EMBL" id="KAF5384081.1"/>
    </source>
</evidence>
<protein>
    <submittedName>
        <fullName evidence="2">Uncharacterized protein</fullName>
    </submittedName>
</protein>
<keyword evidence="1" id="KW-0732">Signal</keyword>
<organism evidence="2 3">
    <name type="scientific">Tricholomella constricta</name>
    <dbReference type="NCBI Taxonomy" id="117010"/>
    <lineage>
        <taxon>Eukaryota</taxon>
        <taxon>Fungi</taxon>
        <taxon>Dikarya</taxon>
        <taxon>Basidiomycota</taxon>
        <taxon>Agaricomycotina</taxon>
        <taxon>Agaricomycetes</taxon>
        <taxon>Agaricomycetidae</taxon>
        <taxon>Agaricales</taxon>
        <taxon>Tricholomatineae</taxon>
        <taxon>Lyophyllaceae</taxon>
        <taxon>Tricholomella</taxon>
    </lineage>
</organism>
<feature type="chain" id="PRO_5034742038" evidence="1">
    <location>
        <begin position="18"/>
        <end position="90"/>
    </location>
</feature>
<comment type="caution">
    <text evidence="2">The sequence shown here is derived from an EMBL/GenBank/DDBJ whole genome shotgun (WGS) entry which is preliminary data.</text>
</comment>
<dbReference type="AlphaFoldDB" id="A0A8H5M827"/>
<keyword evidence="3" id="KW-1185">Reference proteome</keyword>
<sequence>MKAFFVFVSLFVALSAAAPTKEARFAEVLEDISFPTVYHDHNVAYQRNVADEKQVGQNMSVDISFSEYHGNDICLVDTTTSADADIEETQ</sequence>
<gene>
    <name evidence="2" type="ORF">D9615_003284</name>
</gene>
<dbReference type="Proteomes" id="UP000565441">
    <property type="component" value="Unassembled WGS sequence"/>
</dbReference>
<feature type="signal peptide" evidence="1">
    <location>
        <begin position="1"/>
        <end position="17"/>
    </location>
</feature>
<proteinExistence type="predicted"/>
<accession>A0A8H5M827</accession>
<name>A0A8H5M827_9AGAR</name>
<reference evidence="2 3" key="1">
    <citation type="journal article" date="2020" name="ISME J.">
        <title>Uncovering the hidden diversity of litter-decomposition mechanisms in mushroom-forming fungi.</title>
        <authorList>
            <person name="Floudas D."/>
            <person name="Bentzer J."/>
            <person name="Ahren D."/>
            <person name="Johansson T."/>
            <person name="Persson P."/>
            <person name="Tunlid A."/>
        </authorList>
    </citation>
    <scope>NUCLEOTIDE SEQUENCE [LARGE SCALE GENOMIC DNA]</scope>
    <source>
        <strain evidence="2 3">CBS 661.87</strain>
    </source>
</reference>
<dbReference type="EMBL" id="JAACJP010000005">
    <property type="protein sequence ID" value="KAF5384081.1"/>
    <property type="molecule type" value="Genomic_DNA"/>
</dbReference>